<evidence type="ECO:0000313" key="1">
    <source>
        <dbReference type="EMBL" id="KKL48034.1"/>
    </source>
</evidence>
<name>A0A0F9CFY7_9ZZZZ</name>
<sequence length="75" mass="8408">MATTYWDSGTASTSGTTWPTWTTWTTSDTSTSGTGGTYYYTSYVVRQLLVPRPEHWSDEDQEAFVRLVNIDTNTG</sequence>
<dbReference type="AlphaFoldDB" id="A0A0F9CFY7"/>
<gene>
    <name evidence="1" type="ORF">LCGC14_2329600</name>
</gene>
<protein>
    <submittedName>
        <fullName evidence="1">Uncharacterized protein</fullName>
    </submittedName>
</protein>
<dbReference type="EMBL" id="LAZR01033454">
    <property type="protein sequence ID" value="KKL48034.1"/>
    <property type="molecule type" value="Genomic_DNA"/>
</dbReference>
<comment type="caution">
    <text evidence="1">The sequence shown here is derived from an EMBL/GenBank/DDBJ whole genome shotgun (WGS) entry which is preliminary data.</text>
</comment>
<feature type="non-terminal residue" evidence="1">
    <location>
        <position position="75"/>
    </location>
</feature>
<proteinExistence type="predicted"/>
<organism evidence="1">
    <name type="scientific">marine sediment metagenome</name>
    <dbReference type="NCBI Taxonomy" id="412755"/>
    <lineage>
        <taxon>unclassified sequences</taxon>
        <taxon>metagenomes</taxon>
        <taxon>ecological metagenomes</taxon>
    </lineage>
</organism>
<accession>A0A0F9CFY7</accession>
<reference evidence="1" key="1">
    <citation type="journal article" date="2015" name="Nature">
        <title>Complex archaea that bridge the gap between prokaryotes and eukaryotes.</title>
        <authorList>
            <person name="Spang A."/>
            <person name="Saw J.H."/>
            <person name="Jorgensen S.L."/>
            <person name="Zaremba-Niedzwiedzka K."/>
            <person name="Martijn J."/>
            <person name="Lind A.E."/>
            <person name="van Eijk R."/>
            <person name="Schleper C."/>
            <person name="Guy L."/>
            <person name="Ettema T.J."/>
        </authorList>
    </citation>
    <scope>NUCLEOTIDE SEQUENCE</scope>
</reference>